<dbReference type="PANTHER" id="PTHR34360:SF1">
    <property type="entry name" value="OS08G0519400 PROTEIN"/>
    <property type="match status" value="1"/>
</dbReference>
<accession>A0A816L8Y7</accession>
<reference evidence="1" key="1">
    <citation type="submission" date="2021-01" db="EMBL/GenBank/DDBJ databases">
        <authorList>
            <consortium name="Genoscope - CEA"/>
            <person name="William W."/>
        </authorList>
    </citation>
    <scope>NUCLEOTIDE SEQUENCE</scope>
</reference>
<dbReference type="EMBL" id="HG994369">
    <property type="protein sequence ID" value="CAF1932482.1"/>
    <property type="molecule type" value="Genomic_DNA"/>
</dbReference>
<dbReference type="PANTHER" id="PTHR34360">
    <property type="entry name" value="OS08G0519400 PROTEIN"/>
    <property type="match status" value="1"/>
</dbReference>
<sequence length="294" mass="32998">MTIVKPHLEKVQVVLEPYTKNVRHGFKKLVESTKVYHQFSNFTLLKTKAQEMLKNKEITKPVAKMDLALVGVRHSLIGSPLIFIIKLLSAVSNQIVLRGRRDTAINKNQSLDIDEANTAQLLKACGTTPGSPVKLRKASENLETPQRGKQFTSSQFDSWISTLMQCLTWMRKHLKPMERSCITDSQNSAKISTGYSHAGEESQGSIGAAFRGGVDITTKLPLTATGKRKSVRFECDFDQSYLYIGLGCHYYGNERAQVRILVIHHFSHKSIFHTPYGLIRGGVPFVLFATRHPK</sequence>
<proteinExistence type="predicted"/>
<dbReference type="Proteomes" id="UP001295469">
    <property type="component" value="Chromosome C05"/>
</dbReference>
<evidence type="ECO:0000313" key="1">
    <source>
        <dbReference type="EMBL" id="CAF1932482.1"/>
    </source>
</evidence>
<name>A0A816L8Y7_BRANA</name>
<organism evidence="1">
    <name type="scientific">Brassica napus</name>
    <name type="common">Rape</name>
    <dbReference type="NCBI Taxonomy" id="3708"/>
    <lineage>
        <taxon>Eukaryota</taxon>
        <taxon>Viridiplantae</taxon>
        <taxon>Streptophyta</taxon>
        <taxon>Embryophyta</taxon>
        <taxon>Tracheophyta</taxon>
        <taxon>Spermatophyta</taxon>
        <taxon>Magnoliopsida</taxon>
        <taxon>eudicotyledons</taxon>
        <taxon>Gunneridae</taxon>
        <taxon>Pentapetalae</taxon>
        <taxon>rosids</taxon>
        <taxon>malvids</taxon>
        <taxon>Brassicales</taxon>
        <taxon>Brassicaceae</taxon>
        <taxon>Brassiceae</taxon>
        <taxon>Brassica</taxon>
    </lineage>
</organism>
<dbReference type="AlphaFoldDB" id="A0A816L8Y7"/>
<gene>
    <name evidence="1" type="ORF">DARMORV10_C05P45070.1</name>
</gene>
<protein>
    <submittedName>
        <fullName evidence="1">(rape) hypothetical protein</fullName>
    </submittedName>
</protein>